<dbReference type="OrthoDB" id="1407586at2"/>
<dbReference type="InterPro" id="IPR032466">
    <property type="entry name" value="Metal_Hydrolase"/>
</dbReference>
<dbReference type="SUPFAM" id="SSF51556">
    <property type="entry name" value="Metallo-dependent hydrolases"/>
    <property type="match status" value="1"/>
</dbReference>
<reference evidence="2 3" key="1">
    <citation type="submission" date="2018-06" db="EMBL/GenBank/DDBJ databases">
        <title>Lujinxingia sediminis gen. nov. sp. nov., a new facultative anaerobic member of the class Deltaproteobacteria, and proposal of Lujinxingaceae fam. nov.</title>
        <authorList>
            <person name="Guo L.-Y."/>
            <person name="Li C.-M."/>
            <person name="Wang S."/>
            <person name="Du Z.-J."/>
        </authorList>
    </citation>
    <scope>NUCLEOTIDE SEQUENCE [LARGE SCALE GENOMIC DNA]</scope>
    <source>
        <strain evidence="2 3">FA350</strain>
    </source>
</reference>
<keyword evidence="3" id="KW-1185">Reference proteome</keyword>
<dbReference type="RefSeq" id="WP_111331915.1">
    <property type="nucleotide sequence ID" value="NZ_CP030032.1"/>
</dbReference>
<evidence type="ECO:0000259" key="1">
    <source>
        <dbReference type="Pfam" id="PF04909"/>
    </source>
</evidence>
<gene>
    <name evidence="2" type="ORF">DN745_02645</name>
</gene>
<dbReference type="PANTHER" id="PTHR21240:SF28">
    <property type="entry name" value="ISO-OROTATE DECARBOXYLASE (EUROFUNG)"/>
    <property type="match status" value="1"/>
</dbReference>
<accession>A0A2Z4FHY1</accession>
<feature type="domain" description="Amidohydrolase-related" evidence="1">
    <location>
        <begin position="93"/>
        <end position="381"/>
    </location>
</feature>
<dbReference type="Pfam" id="PF04909">
    <property type="entry name" value="Amidohydro_2"/>
    <property type="match status" value="1"/>
</dbReference>
<protein>
    <recommendedName>
        <fullName evidence="1">Amidohydrolase-related domain-containing protein</fullName>
    </recommendedName>
</protein>
<dbReference type="AlphaFoldDB" id="A0A2Z4FHY1"/>
<dbReference type="GO" id="GO:0005737">
    <property type="term" value="C:cytoplasm"/>
    <property type="evidence" value="ECO:0007669"/>
    <property type="project" value="TreeGrafter"/>
</dbReference>
<organism evidence="2 3">
    <name type="scientific">Bradymonas sediminis</name>
    <dbReference type="NCBI Taxonomy" id="1548548"/>
    <lineage>
        <taxon>Bacteria</taxon>
        <taxon>Deltaproteobacteria</taxon>
        <taxon>Bradymonadales</taxon>
        <taxon>Bradymonadaceae</taxon>
        <taxon>Bradymonas</taxon>
    </lineage>
</organism>
<dbReference type="InterPro" id="IPR032465">
    <property type="entry name" value="ACMSD"/>
</dbReference>
<proteinExistence type="predicted"/>
<sequence length="405" mass="44856">MHPNTHTAALSLLLAAALMGCDKKAPEPAKTHVATAAQTKPEPAAAGQSEWKASDTHAHLSPAAYSLAIKAMDQSGIFRMVNMSGGSAAEYRAANLGMADTYSGRFALFFNLDWRRVNEPGFGEEMARELEAAVRAGFAGVKISKHLGLGARDAAGELIKIDDPRFDPVWAKAGELGVPVGIHTSDPKAFFEEPTPENERWDELKLAPSWSFYGDEFPSRKALLDARNRVIAKHPDTTFILLHLANNPEDIDAVDQLMDTYPNTVVDVSARLAEIGRHPVKKVRKFFAKHQDRVLFATDLGLQARPSPQGMEYRVTLGSVSDEPPSLDDIAGFYDQHWRYFESDDKAIDHPIPIQGRWKIHPVHLEQNLLDKLYLTNAERLIFAPWLARRAARRVAAQAKRVATP</sequence>
<dbReference type="GO" id="GO:0016831">
    <property type="term" value="F:carboxy-lyase activity"/>
    <property type="evidence" value="ECO:0007669"/>
    <property type="project" value="InterPro"/>
</dbReference>
<dbReference type="PANTHER" id="PTHR21240">
    <property type="entry name" value="2-AMINO-3-CARBOXYLMUCONATE-6-SEMIALDEHYDE DECARBOXYLASE"/>
    <property type="match status" value="1"/>
</dbReference>
<name>A0A2Z4FHY1_9DELT</name>
<dbReference type="Proteomes" id="UP000249799">
    <property type="component" value="Chromosome"/>
</dbReference>
<dbReference type="GO" id="GO:0019748">
    <property type="term" value="P:secondary metabolic process"/>
    <property type="evidence" value="ECO:0007669"/>
    <property type="project" value="TreeGrafter"/>
</dbReference>
<evidence type="ECO:0000313" key="2">
    <source>
        <dbReference type="EMBL" id="AWV88296.1"/>
    </source>
</evidence>
<evidence type="ECO:0000313" key="3">
    <source>
        <dbReference type="Proteomes" id="UP000249799"/>
    </source>
</evidence>
<dbReference type="GO" id="GO:0016787">
    <property type="term" value="F:hydrolase activity"/>
    <property type="evidence" value="ECO:0007669"/>
    <property type="project" value="InterPro"/>
</dbReference>
<dbReference type="KEGG" id="bsed:DN745_02645"/>
<dbReference type="InterPro" id="IPR006680">
    <property type="entry name" value="Amidohydro-rel"/>
</dbReference>
<dbReference type="Gene3D" id="3.20.20.140">
    <property type="entry name" value="Metal-dependent hydrolases"/>
    <property type="match status" value="1"/>
</dbReference>
<dbReference type="EMBL" id="CP030032">
    <property type="protein sequence ID" value="AWV88296.1"/>
    <property type="molecule type" value="Genomic_DNA"/>
</dbReference>